<reference evidence="2" key="1">
    <citation type="journal article" date="2022" name="Mol. Ecol. Resour.">
        <title>The genomes of chicory, endive, great burdock and yacon provide insights into Asteraceae palaeo-polyploidization history and plant inulin production.</title>
        <authorList>
            <person name="Fan W."/>
            <person name="Wang S."/>
            <person name="Wang H."/>
            <person name="Wang A."/>
            <person name="Jiang F."/>
            <person name="Liu H."/>
            <person name="Zhao H."/>
            <person name="Xu D."/>
            <person name="Zhang Y."/>
        </authorList>
    </citation>
    <scope>NUCLEOTIDE SEQUENCE [LARGE SCALE GENOMIC DNA]</scope>
    <source>
        <strain evidence="2">cv. Yunnan</strain>
    </source>
</reference>
<evidence type="ECO:0000313" key="1">
    <source>
        <dbReference type="EMBL" id="KAI3824810.1"/>
    </source>
</evidence>
<accession>A0ACB9JXW5</accession>
<dbReference type="EMBL" id="CM042019">
    <property type="protein sequence ID" value="KAI3824810.1"/>
    <property type="molecule type" value="Genomic_DNA"/>
</dbReference>
<comment type="caution">
    <text evidence="1">The sequence shown here is derived from an EMBL/GenBank/DDBJ whole genome shotgun (WGS) entry which is preliminary data.</text>
</comment>
<proteinExistence type="predicted"/>
<protein>
    <submittedName>
        <fullName evidence="1">Uncharacterized protein</fullName>
    </submittedName>
</protein>
<name>A0ACB9JXW5_9ASTR</name>
<gene>
    <name evidence="1" type="ORF">L1987_06281</name>
</gene>
<reference evidence="1 2" key="2">
    <citation type="journal article" date="2022" name="Mol. Ecol. Resour.">
        <title>The genomes of chicory, endive, great burdock and yacon provide insights into Asteraceae paleo-polyploidization history and plant inulin production.</title>
        <authorList>
            <person name="Fan W."/>
            <person name="Wang S."/>
            <person name="Wang H."/>
            <person name="Wang A."/>
            <person name="Jiang F."/>
            <person name="Liu H."/>
            <person name="Zhao H."/>
            <person name="Xu D."/>
            <person name="Zhang Y."/>
        </authorList>
    </citation>
    <scope>NUCLEOTIDE SEQUENCE [LARGE SCALE GENOMIC DNA]</scope>
    <source>
        <strain evidence="2">cv. Yunnan</strain>
        <tissue evidence="1">Leaves</tissue>
    </source>
</reference>
<keyword evidence="2" id="KW-1185">Reference proteome</keyword>
<organism evidence="1 2">
    <name type="scientific">Smallanthus sonchifolius</name>
    <dbReference type="NCBI Taxonomy" id="185202"/>
    <lineage>
        <taxon>Eukaryota</taxon>
        <taxon>Viridiplantae</taxon>
        <taxon>Streptophyta</taxon>
        <taxon>Embryophyta</taxon>
        <taxon>Tracheophyta</taxon>
        <taxon>Spermatophyta</taxon>
        <taxon>Magnoliopsida</taxon>
        <taxon>eudicotyledons</taxon>
        <taxon>Gunneridae</taxon>
        <taxon>Pentapetalae</taxon>
        <taxon>asterids</taxon>
        <taxon>campanulids</taxon>
        <taxon>Asterales</taxon>
        <taxon>Asteraceae</taxon>
        <taxon>Asteroideae</taxon>
        <taxon>Heliantheae alliance</taxon>
        <taxon>Millerieae</taxon>
        <taxon>Smallanthus</taxon>
    </lineage>
</organism>
<sequence length="117" mass="13075">MIHFPFDIKLVTPTAVAKEMVQELDLTDQDISTIAEMIELEIQSLFGTYLCFRVPSSSVKKIGHHATVILSTYSGEYVFQEGNLGVEFTLFRRVIELCINKIVCLLAGLTLPLLQLG</sequence>
<dbReference type="Proteomes" id="UP001056120">
    <property type="component" value="Linkage Group LG02"/>
</dbReference>
<evidence type="ECO:0000313" key="2">
    <source>
        <dbReference type="Proteomes" id="UP001056120"/>
    </source>
</evidence>